<keyword evidence="3" id="KW-0547">Nucleotide-binding</keyword>
<feature type="domain" description="ABC transporter" evidence="5">
    <location>
        <begin position="8"/>
        <end position="240"/>
    </location>
</feature>
<evidence type="ECO:0000256" key="3">
    <source>
        <dbReference type="ARBA" id="ARBA00022741"/>
    </source>
</evidence>
<dbReference type="Gene3D" id="3.40.50.300">
    <property type="entry name" value="P-loop containing nucleotide triphosphate hydrolases"/>
    <property type="match status" value="1"/>
</dbReference>
<evidence type="ECO:0000313" key="7">
    <source>
        <dbReference type="Proteomes" id="UP000195273"/>
    </source>
</evidence>
<dbReference type="InterPro" id="IPR027417">
    <property type="entry name" value="P-loop_NTPase"/>
</dbReference>
<dbReference type="InterPro" id="IPR017871">
    <property type="entry name" value="ABC_transporter-like_CS"/>
</dbReference>
<sequence>MSCPPGTPATLALERLCWGDGILHPVTLRLGAGRVLAVLGANGAGKSTLLRLIYRYNHPQAGRVLVDGDDIHRLPARRVAQRIAAVLQEQPTDLALTVAEIVALGRAPHRRGFAGPSARDLHLVDHALERLLLQDFAHRAFGTLSGGERQRVMVARALAQEPGLIVLDEPTNHLDIRHQLEVLRLVRDLGVTVVASLHDLNLVHGFADDVLVLAEGHPLAFGPVDAVLTPDLIARAFGVVATRRGTARFDFSLPDSVQKEHIA</sequence>
<dbReference type="SUPFAM" id="SSF52540">
    <property type="entry name" value="P-loop containing nucleoside triphosphate hydrolases"/>
    <property type="match status" value="1"/>
</dbReference>
<protein>
    <submittedName>
        <fullName evidence="6">Fe(3+) dicitrate transport ATP-binding protein FecE</fullName>
    </submittedName>
</protein>
<dbReference type="EMBL" id="CP021431">
    <property type="protein sequence ID" value="ART99608.1"/>
    <property type="molecule type" value="Genomic_DNA"/>
</dbReference>
<dbReference type="InterPro" id="IPR003593">
    <property type="entry name" value="AAA+_ATPase"/>
</dbReference>
<dbReference type="Proteomes" id="UP000195273">
    <property type="component" value="Chromosome"/>
</dbReference>
<dbReference type="GO" id="GO:0016887">
    <property type="term" value="F:ATP hydrolysis activity"/>
    <property type="evidence" value="ECO:0007669"/>
    <property type="project" value="InterPro"/>
</dbReference>
<dbReference type="FunFam" id="3.40.50.300:FF:000134">
    <property type="entry name" value="Iron-enterobactin ABC transporter ATP-binding protein"/>
    <property type="match status" value="1"/>
</dbReference>
<gene>
    <name evidence="6" type="primary">fecE</name>
    <name evidence="6" type="ORF">LOKVESSMR4R_00268</name>
</gene>
<name>A0A1Y0E863_9RHOB</name>
<dbReference type="InterPro" id="IPR003439">
    <property type="entry name" value="ABC_transporter-like_ATP-bd"/>
</dbReference>
<reference evidence="6 7" key="1">
    <citation type="submission" date="2017-05" db="EMBL/GenBank/DDBJ databases">
        <title>Genome Sequence of Loktanella vestfoldensis Strain SMR4r Isolated from a Culture of the Diatom Skeletonema marinoi.</title>
        <authorList>
            <person name="Topel M."/>
            <person name="Pinder M.I.M."/>
            <person name="Johansson O.N."/>
            <person name="Kourtchenko O."/>
            <person name="Godhe A."/>
            <person name="Clarke A.K."/>
        </authorList>
    </citation>
    <scope>NUCLEOTIDE SEQUENCE [LARGE SCALE GENOMIC DNA]</scope>
    <source>
        <strain evidence="6 7">SMR4r</strain>
    </source>
</reference>
<comment type="similarity">
    <text evidence="1">Belongs to the ABC transporter superfamily.</text>
</comment>
<accession>A0A1Y0E863</accession>
<dbReference type="RefSeq" id="WP_087205962.1">
    <property type="nucleotide sequence ID" value="NZ_CP021431.1"/>
</dbReference>
<keyword evidence="4 6" id="KW-0067">ATP-binding</keyword>
<organism evidence="6 7">
    <name type="scientific">Yoonia vestfoldensis</name>
    <dbReference type="NCBI Taxonomy" id="245188"/>
    <lineage>
        <taxon>Bacteria</taxon>
        <taxon>Pseudomonadati</taxon>
        <taxon>Pseudomonadota</taxon>
        <taxon>Alphaproteobacteria</taxon>
        <taxon>Rhodobacterales</taxon>
        <taxon>Paracoccaceae</taxon>
        <taxon>Yoonia</taxon>
    </lineage>
</organism>
<dbReference type="OrthoDB" id="9805601at2"/>
<keyword evidence="2" id="KW-0813">Transport</keyword>
<evidence type="ECO:0000256" key="4">
    <source>
        <dbReference type="ARBA" id="ARBA00022840"/>
    </source>
</evidence>
<dbReference type="Pfam" id="PF00005">
    <property type="entry name" value="ABC_tran"/>
    <property type="match status" value="1"/>
</dbReference>
<dbReference type="GO" id="GO:0005524">
    <property type="term" value="F:ATP binding"/>
    <property type="evidence" value="ECO:0007669"/>
    <property type="project" value="UniProtKB-KW"/>
</dbReference>
<dbReference type="PROSITE" id="PS00211">
    <property type="entry name" value="ABC_TRANSPORTER_1"/>
    <property type="match status" value="1"/>
</dbReference>
<dbReference type="PANTHER" id="PTHR42794:SF2">
    <property type="entry name" value="ABC TRANSPORTER ATP-BINDING PROTEIN"/>
    <property type="match status" value="1"/>
</dbReference>
<proteinExistence type="inferred from homology"/>
<evidence type="ECO:0000313" key="6">
    <source>
        <dbReference type="EMBL" id="ART99608.1"/>
    </source>
</evidence>
<dbReference type="KEGG" id="lvs:LOKVESSMR4R_00268"/>
<dbReference type="SMART" id="SM00382">
    <property type="entry name" value="AAA"/>
    <property type="match status" value="1"/>
</dbReference>
<evidence type="ECO:0000256" key="2">
    <source>
        <dbReference type="ARBA" id="ARBA00022448"/>
    </source>
</evidence>
<keyword evidence="7" id="KW-1185">Reference proteome</keyword>
<dbReference type="PROSITE" id="PS50893">
    <property type="entry name" value="ABC_TRANSPORTER_2"/>
    <property type="match status" value="1"/>
</dbReference>
<evidence type="ECO:0000256" key="1">
    <source>
        <dbReference type="ARBA" id="ARBA00005417"/>
    </source>
</evidence>
<dbReference type="AlphaFoldDB" id="A0A1Y0E863"/>
<dbReference type="CDD" id="cd03214">
    <property type="entry name" value="ABC_Iron-Siderophores_B12_Hemin"/>
    <property type="match status" value="1"/>
</dbReference>
<evidence type="ECO:0000259" key="5">
    <source>
        <dbReference type="PROSITE" id="PS50893"/>
    </source>
</evidence>
<dbReference type="PANTHER" id="PTHR42794">
    <property type="entry name" value="HEMIN IMPORT ATP-BINDING PROTEIN HMUV"/>
    <property type="match status" value="1"/>
</dbReference>